<dbReference type="InterPro" id="IPR017451">
    <property type="entry name" value="F-box-assoc_interact_dom"/>
</dbReference>
<dbReference type="EMBL" id="JBANAX010000123">
    <property type="protein sequence ID" value="KAL1221621.1"/>
    <property type="molecule type" value="Genomic_DNA"/>
</dbReference>
<dbReference type="AlphaFoldDB" id="A0ABD1BWM9"/>
<organism evidence="2 3">
    <name type="scientific">Cardamine amara subsp. amara</name>
    <dbReference type="NCBI Taxonomy" id="228776"/>
    <lineage>
        <taxon>Eukaryota</taxon>
        <taxon>Viridiplantae</taxon>
        <taxon>Streptophyta</taxon>
        <taxon>Embryophyta</taxon>
        <taxon>Tracheophyta</taxon>
        <taxon>Spermatophyta</taxon>
        <taxon>Magnoliopsida</taxon>
        <taxon>eudicotyledons</taxon>
        <taxon>Gunneridae</taxon>
        <taxon>Pentapetalae</taxon>
        <taxon>rosids</taxon>
        <taxon>malvids</taxon>
        <taxon>Brassicales</taxon>
        <taxon>Brassicaceae</taxon>
        <taxon>Cardamineae</taxon>
        <taxon>Cardamine</taxon>
    </lineage>
</organism>
<feature type="domain" description="F-box associated beta-propeller type 1" evidence="1">
    <location>
        <begin position="7"/>
        <end position="134"/>
    </location>
</feature>
<evidence type="ECO:0000313" key="2">
    <source>
        <dbReference type="EMBL" id="KAL1221621.1"/>
    </source>
</evidence>
<dbReference type="NCBIfam" id="TIGR01640">
    <property type="entry name" value="F_box_assoc_1"/>
    <property type="match status" value="1"/>
</dbReference>
<dbReference type="InterPro" id="IPR006527">
    <property type="entry name" value="F-box-assoc_dom_typ1"/>
</dbReference>
<protein>
    <submittedName>
        <fullName evidence="2">F-box protein ETP2</fullName>
    </submittedName>
</protein>
<proteinExistence type="predicted"/>
<sequence length="138" mass="16052">MVGVYDKNSVKCLLRFDVATEKSQPVPLPYQRSWYDVLCLSVVRDEKLSVLVQLDDDVFKTEIWVTNKIDESTKVVSWSKVLVLDLSHDLQLTNEGSFLLDEEKKKVMFCEKKYIDETDETKSKDMLYIFGETDKNSI</sequence>
<keyword evidence="3" id="KW-1185">Reference proteome</keyword>
<dbReference type="Pfam" id="PF07734">
    <property type="entry name" value="FBA_1"/>
    <property type="match status" value="1"/>
</dbReference>
<gene>
    <name evidence="2" type="ORF">V5N11_026235</name>
</gene>
<comment type="caution">
    <text evidence="2">The sequence shown here is derived from an EMBL/GenBank/DDBJ whole genome shotgun (WGS) entry which is preliminary data.</text>
</comment>
<accession>A0ABD1BWM9</accession>
<dbReference type="Proteomes" id="UP001558713">
    <property type="component" value="Unassembled WGS sequence"/>
</dbReference>
<name>A0ABD1BWM9_CARAN</name>
<evidence type="ECO:0000259" key="1">
    <source>
        <dbReference type="Pfam" id="PF07734"/>
    </source>
</evidence>
<evidence type="ECO:0000313" key="3">
    <source>
        <dbReference type="Proteomes" id="UP001558713"/>
    </source>
</evidence>
<reference evidence="2 3" key="1">
    <citation type="submission" date="2024-04" db="EMBL/GenBank/DDBJ databases">
        <title>Genome assembly C_amara_ONT_v2.</title>
        <authorList>
            <person name="Yant L."/>
            <person name="Moore C."/>
            <person name="Slenker M."/>
        </authorList>
    </citation>
    <scope>NUCLEOTIDE SEQUENCE [LARGE SCALE GENOMIC DNA]</scope>
    <source>
        <tissue evidence="2">Leaf</tissue>
    </source>
</reference>